<evidence type="ECO:0000313" key="6">
    <source>
        <dbReference type="Proteomes" id="UP000189452"/>
    </source>
</evidence>
<feature type="compositionally biased region" description="Low complexity" evidence="1">
    <location>
        <begin position="1"/>
        <end position="11"/>
    </location>
</feature>
<evidence type="ECO:0000313" key="3">
    <source>
        <dbReference type="EMBL" id="OMH60318.1"/>
    </source>
</evidence>
<evidence type="ECO:0000313" key="7">
    <source>
        <dbReference type="Proteomes" id="UP000300237"/>
    </source>
</evidence>
<feature type="compositionally biased region" description="Gly residues" evidence="1">
    <location>
        <begin position="12"/>
        <end position="23"/>
    </location>
</feature>
<reference evidence="3 6" key="2">
    <citation type="submission" date="2016-04" db="EMBL/GenBank/DDBJ databases">
        <authorList>
            <person name="Bigi M."/>
            <person name="Bigi F."/>
            <person name="Soria M.A."/>
        </authorList>
    </citation>
    <scope>NUCLEOTIDE SEQUENCE [LARGE SCALE GENOMIC DNA]</scope>
    <source>
        <strain evidence="3 6">6548</strain>
    </source>
</reference>
<dbReference type="Proteomes" id="UP000189452">
    <property type="component" value="Chromosome"/>
</dbReference>
<dbReference type="EMBL" id="LR027516">
    <property type="protein sequence ID" value="VCU50659.1"/>
    <property type="molecule type" value="Genomic_DNA"/>
</dbReference>
<reference evidence="2 5" key="1">
    <citation type="submission" date="2015-03" db="EMBL/GenBank/DDBJ databases">
        <authorList>
            <consortium name="Pathogen Informatics"/>
            <person name="Murphy D."/>
        </authorList>
    </citation>
    <scope>NUCLEOTIDE SEQUENCE [LARGE SCALE GENOMIC DNA]</scope>
    <source>
        <strain evidence="2 5">0268S</strain>
    </source>
</reference>
<organism evidence="3 6">
    <name type="scientific">Mycobacterium tuberculosis</name>
    <dbReference type="NCBI Taxonomy" id="1773"/>
    <lineage>
        <taxon>Bacteria</taxon>
        <taxon>Bacillati</taxon>
        <taxon>Actinomycetota</taxon>
        <taxon>Actinomycetes</taxon>
        <taxon>Mycobacteriales</taxon>
        <taxon>Mycobacteriaceae</taxon>
        <taxon>Mycobacterium</taxon>
        <taxon>Mycobacterium tuberculosis complex</taxon>
    </lineage>
</organism>
<protein>
    <submittedName>
        <fullName evidence="4">PE-PGRS family protein</fullName>
    </submittedName>
</protein>
<dbReference type="EMBL" id="LWDQ01000001">
    <property type="protein sequence ID" value="OMH60318.1"/>
    <property type="molecule type" value="Genomic_DNA"/>
</dbReference>
<evidence type="ECO:0000313" key="4">
    <source>
        <dbReference type="EMBL" id="VCU50659.1"/>
    </source>
</evidence>
<gene>
    <name evidence="3" type="ORF">A4S10_02493</name>
    <name evidence="4" type="ORF">DKC2_2505</name>
    <name evidence="2" type="ORF">ERS094118_00028</name>
</gene>
<sequence>MVMGPLGRPRPGNGGAGGSGAPGQAGEWDSDDRLPACHVAVFTVAR</sequence>
<feature type="region of interest" description="Disordered" evidence="1">
    <location>
        <begin position="1"/>
        <end position="33"/>
    </location>
</feature>
<dbReference type="EMBL" id="COPH01000001">
    <property type="protein sequence ID" value="CLV40822.1"/>
    <property type="molecule type" value="Genomic_DNA"/>
</dbReference>
<evidence type="ECO:0000313" key="5">
    <source>
        <dbReference type="Proteomes" id="UP000050139"/>
    </source>
</evidence>
<accession>A0A0T5Y819</accession>
<dbReference type="Proteomes" id="UP000050139">
    <property type="component" value="Unassembled WGS sequence"/>
</dbReference>
<evidence type="ECO:0000313" key="2">
    <source>
        <dbReference type="EMBL" id="CLV40822.1"/>
    </source>
</evidence>
<reference evidence="3 6" key="3">
    <citation type="submission" date="2017-02" db="EMBL/GenBank/DDBJ databases">
        <title>Protein polymorphisms may explain contrasting epidemiological fitness of two variants of a multidrug-resistant Mycobacterium tuberculosis strain.</title>
        <authorList>
            <person name="Bigi M.M."/>
            <person name="Lopez B."/>
            <person name="Blanco F.C."/>
            <person name="Sasiain M.C."/>
            <person name="De La Barrera S."/>
            <person name="Ritacco V."/>
            <person name="Bigi F."/>
            <person name="Soria M.A."/>
        </authorList>
    </citation>
    <scope>NUCLEOTIDE SEQUENCE [LARGE SCALE GENOMIC DNA]</scope>
    <source>
        <strain evidence="3 6">6548</strain>
    </source>
</reference>
<reference evidence="4 7" key="4">
    <citation type="submission" date="2018-08" db="EMBL/GenBank/DDBJ databases">
        <authorList>
            <person name="Fokvardsen B D."/>
            <person name="Norman A."/>
        </authorList>
    </citation>
    <scope>NUCLEOTIDE SEQUENCE [LARGE SCALE GENOMIC DNA]</scope>
    <source>
        <strain evidence="4 7">DKC2</strain>
    </source>
</reference>
<proteinExistence type="predicted"/>
<dbReference type="AlphaFoldDB" id="A0A0T5Y819"/>
<evidence type="ECO:0000256" key="1">
    <source>
        <dbReference type="SAM" id="MobiDB-lite"/>
    </source>
</evidence>
<name>A0A0T5Y819_MYCTX</name>
<dbReference type="Proteomes" id="UP000300237">
    <property type="component" value="Chromosome"/>
</dbReference>